<gene>
    <name evidence="1" type="ORF">AZ78_2497</name>
</gene>
<protein>
    <submittedName>
        <fullName evidence="1">Uncharacterized protein</fullName>
    </submittedName>
</protein>
<evidence type="ECO:0000313" key="1">
    <source>
        <dbReference type="EMBL" id="KWS04947.1"/>
    </source>
</evidence>
<evidence type="ECO:0000313" key="2">
    <source>
        <dbReference type="Proteomes" id="UP000023435"/>
    </source>
</evidence>
<dbReference type="Proteomes" id="UP000023435">
    <property type="component" value="Unassembled WGS sequence"/>
</dbReference>
<reference evidence="1 2" key="1">
    <citation type="journal article" date="2014" name="Genome Announc.">
        <title>Draft Genome Sequence of Lysobacter capsici AZ78, a Bacterium Antagonistic to Plant-Pathogenic Oomycetes.</title>
        <authorList>
            <person name="Puopolo G."/>
            <person name="Sonego P."/>
            <person name="Engelen K."/>
            <person name="Pertot I."/>
        </authorList>
    </citation>
    <scope>NUCLEOTIDE SEQUENCE [LARGE SCALE GENOMIC DNA]</scope>
    <source>
        <strain evidence="1 2">AZ78</strain>
    </source>
</reference>
<organism evidence="1 2">
    <name type="scientific">Lysobacter capsici AZ78</name>
    <dbReference type="NCBI Taxonomy" id="1444315"/>
    <lineage>
        <taxon>Bacteria</taxon>
        <taxon>Pseudomonadati</taxon>
        <taxon>Pseudomonadota</taxon>
        <taxon>Gammaproteobacteria</taxon>
        <taxon>Lysobacterales</taxon>
        <taxon>Lysobacteraceae</taxon>
        <taxon>Lysobacter</taxon>
    </lineage>
</organism>
<dbReference type="AlphaFoldDB" id="A0A108U9D2"/>
<proteinExistence type="predicted"/>
<name>A0A108U9D2_9GAMM</name>
<dbReference type="EMBL" id="JAJA02000001">
    <property type="protein sequence ID" value="KWS04947.1"/>
    <property type="molecule type" value="Genomic_DNA"/>
</dbReference>
<accession>A0A108U9D2</accession>
<keyword evidence="2" id="KW-1185">Reference proteome</keyword>
<sequence>MSGAKCPRLAIGPQPCRVERFVCRPQRWRCVAQETVKSRTIKNRKPAGTLGAARVREAVVWLTNSSVARTGRCEWPLRSLARAQ</sequence>
<comment type="caution">
    <text evidence="1">The sequence shown here is derived from an EMBL/GenBank/DDBJ whole genome shotgun (WGS) entry which is preliminary data.</text>
</comment>